<proteinExistence type="predicted"/>
<evidence type="ECO:0000313" key="1">
    <source>
        <dbReference type="EMBL" id="CAF1963338.1"/>
    </source>
</evidence>
<dbReference type="SMR" id="A0A816LW95"/>
<dbReference type="EMBL" id="HG994371">
    <property type="protein sequence ID" value="CAF1963338.1"/>
    <property type="molecule type" value="Genomic_DNA"/>
</dbReference>
<sequence>MVSRTIERPRKFASYQALHLCDLLEKASVADLEKVHTEYRERLFFLSEHEVGSLLLMKFCARISDLNLEEPNILLFDDHIADLERMKMTLLNGIGSKALMNIVHVCNKDEVFAMLLKRTVHIDIMKESMDVRPLFSSLFRTLNVRQLEDCSLGIMSYNQL</sequence>
<protein>
    <submittedName>
        <fullName evidence="1">(rape) hypothetical protein</fullName>
    </submittedName>
</protein>
<reference evidence="1" key="1">
    <citation type="submission" date="2021-01" db="EMBL/GenBank/DDBJ databases">
        <authorList>
            <consortium name="Genoscope - CEA"/>
            <person name="William W."/>
        </authorList>
    </citation>
    <scope>NUCLEOTIDE SEQUENCE</scope>
</reference>
<accession>A0A816LW95</accession>
<name>A0A816LW95_BRANA</name>
<dbReference type="Proteomes" id="UP001295469">
    <property type="component" value="Chromosome C07"/>
</dbReference>
<organism evidence="1">
    <name type="scientific">Brassica napus</name>
    <name type="common">Rape</name>
    <dbReference type="NCBI Taxonomy" id="3708"/>
    <lineage>
        <taxon>Eukaryota</taxon>
        <taxon>Viridiplantae</taxon>
        <taxon>Streptophyta</taxon>
        <taxon>Embryophyta</taxon>
        <taxon>Tracheophyta</taxon>
        <taxon>Spermatophyta</taxon>
        <taxon>Magnoliopsida</taxon>
        <taxon>eudicotyledons</taxon>
        <taxon>Gunneridae</taxon>
        <taxon>Pentapetalae</taxon>
        <taxon>rosids</taxon>
        <taxon>malvids</taxon>
        <taxon>Brassicales</taxon>
        <taxon>Brassicaceae</taxon>
        <taxon>Brassiceae</taxon>
        <taxon>Brassica</taxon>
    </lineage>
</organism>
<dbReference type="AlphaFoldDB" id="A0A816LW95"/>
<gene>
    <name evidence="1" type="ORF">DARMORV10_C07P12220.1</name>
</gene>